<evidence type="ECO:0000259" key="2">
    <source>
        <dbReference type="Pfam" id="PF13340"/>
    </source>
</evidence>
<dbReference type="InterPro" id="IPR025161">
    <property type="entry name" value="IS402-like_dom"/>
</dbReference>
<reference evidence="3 4" key="1">
    <citation type="journal article" date="2016" name="J. Microbiol.">
        <title>Dankookia rubra gen. nov., sp. nov., an alphaproteobacterium isolated from sediment of a shallow stream.</title>
        <authorList>
            <person name="Kim W.H."/>
            <person name="Kim D.H."/>
            <person name="Kang K."/>
            <person name="Ahn T.Y."/>
        </authorList>
    </citation>
    <scope>NUCLEOTIDE SEQUENCE [LARGE SCALE GENOMIC DNA]</scope>
    <source>
        <strain evidence="3 4">JCM30602</strain>
    </source>
</reference>
<organism evidence="3 4">
    <name type="scientific">Dankookia rubra</name>
    <dbReference type="NCBI Taxonomy" id="1442381"/>
    <lineage>
        <taxon>Bacteria</taxon>
        <taxon>Pseudomonadati</taxon>
        <taxon>Pseudomonadota</taxon>
        <taxon>Alphaproteobacteria</taxon>
        <taxon>Acetobacterales</taxon>
        <taxon>Roseomonadaceae</taxon>
        <taxon>Dankookia</taxon>
    </lineage>
</organism>
<dbReference type="AlphaFoldDB" id="A0A4V3AAL5"/>
<evidence type="ECO:0000313" key="4">
    <source>
        <dbReference type="Proteomes" id="UP000295096"/>
    </source>
</evidence>
<evidence type="ECO:0000313" key="3">
    <source>
        <dbReference type="EMBL" id="TDH63835.1"/>
    </source>
</evidence>
<comment type="caution">
    <text evidence="3">The sequence shown here is derived from an EMBL/GenBank/DDBJ whole genome shotgun (WGS) entry which is preliminary data.</text>
</comment>
<feature type="compositionally biased region" description="Pro residues" evidence="1">
    <location>
        <begin position="158"/>
        <end position="172"/>
    </location>
</feature>
<name>A0A4V3AAL5_9PROT</name>
<dbReference type="EMBL" id="SMSJ01000004">
    <property type="protein sequence ID" value="TDH63835.1"/>
    <property type="molecule type" value="Genomic_DNA"/>
</dbReference>
<dbReference type="Pfam" id="PF13340">
    <property type="entry name" value="DUF4096"/>
    <property type="match status" value="1"/>
</dbReference>
<proteinExistence type="predicted"/>
<feature type="region of interest" description="Disordered" evidence="1">
    <location>
        <begin position="151"/>
        <end position="245"/>
    </location>
</feature>
<evidence type="ECO:0000256" key="1">
    <source>
        <dbReference type="SAM" id="MobiDB-lite"/>
    </source>
</evidence>
<feature type="domain" description="Insertion element IS402-like" evidence="2">
    <location>
        <begin position="47"/>
        <end position="114"/>
    </location>
</feature>
<sequence length="245" mass="25926">MIFLLSSLVWFGGRRVTHCEPAPARLLSGVARPALCPIPATRPWAPLADAAWAALAPLLPRSRLPDLRHRLNCILAVAAHGVAWVPAGAQGPFWPTLYRHYHRWARAGVWARLHAAAAEAADPALRALTGWLAALHRRAVRIRTASLQALNSSNPEPAARPVPAAPASPPDPAASASIALSRFRSSIPSSPKPPTGGVQRPPGPRRGVRKGRRAVDPPAGPVATCRAHRQFAATGKGNGQHDATA</sequence>
<protein>
    <submittedName>
        <fullName evidence="3">Transposase</fullName>
    </submittedName>
</protein>
<keyword evidence="4" id="KW-1185">Reference proteome</keyword>
<accession>A0A4V3AAL5</accession>
<gene>
    <name evidence="3" type="ORF">E2C06_04525</name>
</gene>
<dbReference type="Proteomes" id="UP000295096">
    <property type="component" value="Unassembled WGS sequence"/>
</dbReference>